<dbReference type="InterPro" id="IPR000742">
    <property type="entry name" value="EGF"/>
</dbReference>
<keyword evidence="5" id="KW-0812">Transmembrane</keyword>
<dbReference type="PROSITE" id="PS50026">
    <property type="entry name" value="EGF_3"/>
    <property type="match status" value="1"/>
</dbReference>
<dbReference type="AlphaFoldDB" id="A0A9N7Y6V6"/>
<evidence type="ECO:0000313" key="8">
    <source>
        <dbReference type="EMBL" id="CAB1413509.1"/>
    </source>
</evidence>
<evidence type="ECO:0000259" key="6">
    <source>
        <dbReference type="PROSITE" id="PS50025"/>
    </source>
</evidence>
<organism evidence="8 9">
    <name type="scientific">Pleuronectes platessa</name>
    <name type="common">European plaice</name>
    <dbReference type="NCBI Taxonomy" id="8262"/>
    <lineage>
        <taxon>Eukaryota</taxon>
        <taxon>Metazoa</taxon>
        <taxon>Chordata</taxon>
        <taxon>Craniata</taxon>
        <taxon>Vertebrata</taxon>
        <taxon>Euteleostomi</taxon>
        <taxon>Actinopterygii</taxon>
        <taxon>Neopterygii</taxon>
        <taxon>Teleostei</taxon>
        <taxon>Neoteleostei</taxon>
        <taxon>Acanthomorphata</taxon>
        <taxon>Carangaria</taxon>
        <taxon>Pleuronectiformes</taxon>
        <taxon>Pleuronectoidei</taxon>
        <taxon>Pleuronectidae</taxon>
        <taxon>Pleuronectes</taxon>
    </lineage>
</organism>
<keyword evidence="5" id="KW-0472">Membrane</keyword>
<feature type="domain" description="EGF-like" evidence="7">
    <location>
        <begin position="99"/>
        <end position="137"/>
    </location>
</feature>
<sequence>MQETKFCQETRENKCPSQDGQDKQPVRERDSPSTSQMWTISLVLGRQARDGSLTSSPARGTASRQKGFRGCIRALQLNGVTLDLEERARITPGVQAGCPGHCSSYGSLCQNQGRCVERTRSFSCSCGPSAFTGAFCDREVSASFKARTSISYTLEEQAAAGPSRSSGVASSISSDVTLRAENISLSFRTNQSPSLLLYVGSSHREYLALLLDEHEKLEVRYRLDSSRDAEILRSKSRSLADGRLHTVSISRRAEAVSVQQLILDLFTSNIREQDTVISRLFSPEVHSPDHEILSIFVYVYFRLTRTPEDDFNLTSDLEFNGIRLLTLGRVHQPGEMDPELARLGSLGFTGCLSAVLFNSISPLKAALLHPDTSPVTVTGPLVPSLCGSTSTNPHAAETTHHRSGQSGPVETGQPLVNAMRTDSALIGGVIAVVIFVAVAALAVTARLLYGRPGACQSQDIKRVKPEDGPELPFSSQSNNIPSENQREFFI</sequence>
<dbReference type="CDD" id="cd00110">
    <property type="entry name" value="LamG"/>
    <property type="match status" value="1"/>
</dbReference>
<protein>
    <submittedName>
        <fullName evidence="8">Uncharacterized protein</fullName>
    </submittedName>
</protein>
<feature type="domain" description="Laminin G" evidence="6">
    <location>
        <begin position="1"/>
        <end position="98"/>
    </location>
</feature>
<feature type="compositionally biased region" description="Polar residues" evidence="4">
    <location>
        <begin position="473"/>
        <end position="483"/>
    </location>
</feature>
<dbReference type="SMART" id="SM00282">
    <property type="entry name" value="LamG"/>
    <property type="match status" value="1"/>
</dbReference>
<reference evidence="8" key="1">
    <citation type="submission" date="2020-03" db="EMBL/GenBank/DDBJ databases">
        <authorList>
            <person name="Weist P."/>
        </authorList>
    </citation>
    <scope>NUCLEOTIDE SEQUENCE</scope>
</reference>
<keyword evidence="1 3" id="KW-1015">Disulfide bond</keyword>
<feature type="region of interest" description="Disordered" evidence="4">
    <location>
        <begin position="1"/>
        <end position="36"/>
    </location>
</feature>
<evidence type="ECO:0000259" key="7">
    <source>
        <dbReference type="PROSITE" id="PS50026"/>
    </source>
</evidence>
<dbReference type="InterPro" id="IPR013320">
    <property type="entry name" value="ConA-like_dom_sf"/>
</dbReference>
<gene>
    <name evidence="8" type="ORF">PLEPLA_LOCUS1209</name>
</gene>
<evidence type="ECO:0000313" key="9">
    <source>
        <dbReference type="Proteomes" id="UP001153269"/>
    </source>
</evidence>
<comment type="caution">
    <text evidence="8">The sequence shown here is derived from an EMBL/GenBank/DDBJ whole genome shotgun (WGS) entry which is preliminary data.</text>
</comment>
<dbReference type="SUPFAM" id="SSF49899">
    <property type="entry name" value="Concanavalin A-like lectins/glucanases"/>
    <property type="match status" value="2"/>
</dbReference>
<dbReference type="InterPro" id="IPR001791">
    <property type="entry name" value="Laminin_G"/>
</dbReference>
<feature type="region of interest" description="Disordered" evidence="4">
    <location>
        <begin position="464"/>
        <end position="490"/>
    </location>
</feature>
<dbReference type="PANTHER" id="PTHR15036">
    <property type="entry name" value="PIKACHURIN-LIKE PROTEIN"/>
    <property type="match status" value="1"/>
</dbReference>
<keyword evidence="9" id="KW-1185">Reference proteome</keyword>
<dbReference type="Gene3D" id="2.60.120.200">
    <property type="match status" value="2"/>
</dbReference>
<dbReference type="CDD" id="cd00054">
    <property type="entry name" value="EGF_CA"/>
    <property type="match status" value="1"/>
</dbReference>
<keyword evidence="5" id="KW-1133">Transmembrane helix</keyword>
<evidence type="ECO:0000256" key="1">
    <source>
        <dbReference type="ARBA" id="ARBA00023157"/>
    </source>
</evidence>
<dbReference type="InterPro" id="IPR050372">
    <property type="entry name" value="Neurexin-related_CASP"/>
</dbReference>
<dbReference type="Proteomes" id="UP001153269">
    <property type="component" value="Unassembled WGS sequence"/>
</dbReference>
<dbReference type="Pfam" id="PF02210">
    <property type="entry name" value="Laminin_G_2"/>
    <property type="match status" value="1"/>
</dbReference>
<dbReference type="Gene3D" id="2.10.25.10">
    <property type="entry name" value="Laminin"/>
    <property type="match status" value="1"/>
</dbReference>
<evidence type="ECO:0000256" key="4">
    <source>
        <dbReference type="SAM" id="MobiDB-lite"/>
    </source>
</evidence>
<dbReference type="PANTHER" id="PTHR15036:SF40">
    <property type="entry name" value="CONTACTIN-ASSOCIATED PROTEIN-LIKE 4"/>
    <property type="match status" value="1"/>
</dbReference>
<feature type="compositionally biased region" description="Basic and acidic residues" evidence="4">
    <location>
        <begin position="1"/>
        <end position="31"/>
    </location>
</feature>
<name>A0A9N7Y6V6_PLEPL</name>
<proteinExistence type="predicted"/>
<evidence type="ECO:0000256" key="5">
    <source>
        <dbReference type="SAM" id="Phobius"/>
    </source>
</evidence>
<evidence type="ECO:0000256" key="2">
    <source>
        <dbReference type="PROSITE-ProRule" id="PRU00076"/>
    </source>
</evidence>
<feature type="disulfide bond" evidence="3">
    <location>
        <begin position="71"/>
        <end position="98"/>
    </location>
</feature>
<accession>A0A9N7Y6V6</accession>
<feature type="region of interest" description="Disordered" evidence="4">
    <location>
        <begin position="388"/>
        <end position="411"/>
    </location>
</feature>
<dbReference type="EMBL" id="CADEAL010000058">
    <property type="protein sequence ID" value="CAB1413509.1"/>
    <property type="molecule type" value="Genomic_DNA"/>
</dbReference>
<feature type="transmembrane region" description="Helical" evidence="5">
    <location>
        <begin position="424"/>
        <end position="449"/>
    </location>
</feature>
<keyword evidence="2" id="KW-0245">EGF-like domain</keyword>
<evidence type="ECO:0000256" key="3">
    <source>
        <dbReference type="PROSITE-ProRule" id="PRU00122"/>
    </source>
</evidence>
<comment type="caution">
    <text evidence="2">Lacks conserved residue(s) required for the propagation of feature annotation.</text>
</comment>
<dbReference type="PROSITE" id="PS50025">
    <property type="entry name" value="LAM_G_DOMAIN"/>
    <property type="match status" value="2"/>
</dbReference>
<feature type="domain" description="Laminin G" evidence="6">
    <location>
        <begin position="157"/>
        <end position="386"/>
    </location>
</feature>